<sequence length="101" mass="11722">MAKKSAIERNKKRERLTKSAANRRAKLKETLHNRELPPEERFKAAMDLNKIAKNASPVRLHNRCELTGRPKAYYRKFRISRIALRELASHGQIPGVTKSSW</sequence>
<evidence type="ECO:0000256" key="3">
    <source>
        <dbReference type="ARBA" id="ARBA00022980"/>
    </source>
</evidence>
<gene>
    <name evidence="7" type="primary">rpsN</name>
    <name evidence="9" type="ORF">EOI86_20875</name>
</gene>
<dbReference type="OrthoDB" id="9810484at2"/>
<proteinExistence type="inferred from homology"/>
<evidence type="ECO:0000256" key="4">
    <source>
        <dbReference type="ARBA" id="ARBA00023274"/>
    </source>
</evidence>
<dbReference type="PANTHER" id="PTHR19836">
    <property type="entry name" value="30S RIBOSOMAL PROTEIN S14"/>
    <property type="match status" value="1"/>
</dbReference>
<evidence type="ECO:0000256" key="7">
    <source>
        <dbReference type="HAMAP-Rule" id="MF_00537"/>
    </source>
</evidence>
<keyword evidence="7" id="KW-0694">RNA-binding</keyword>
<dbReference type="InterPro" id="IPR001209">
    <property type="entry name" value="Ribosomal_uS14"/>
</dbReference>
<organism evidence="9 10">
    <name type="scientific">Hwanghaeella grinnelliae</name>
    <dbReference type="NCBI Taxonomy" id="2500179"/>
    <lineage>
        <taxon>Bacteria</taxon>
        <taxon>Pseudomonadati</taxon>
        <taxon>Pseudomonadota</taxon>
        <taxon>Alphaproteobacteria</taxon>
        <taxon>Rhodospirillales</taxon>
        <taxon>Rhodospirillaceae</taxon>
        <taxon>Hwanghaeella</taxon>
    </lineage>
</organism>
<dbReference type="GO" id="GO:0003735">
    <property type="term" value="F:structural constituent of ribosome"/>
    <property type="evidence" value="ECO:0007669"/>
    <property type="project" value="InterPro"/>
</dbReference>
<feature type="compositionally biased region" description="Basic and acidic residues" evidence="8">
    <location>
        <begin position="27"/>
        <end position="37"/>
    </location>
</feature>
<comment type="subunit">
    <text evidence="6 7">Part of the 30S ribosomal subunit. Contacts proteins S3 and S10.</text>
</comment>
<evidence type="ECO:0000256" key="5">
    <source>
        <dbReference type="ARBA" id="ARBA00035167"/>
    </source>
</evidence>
<accession>A0A3S2VM05</accession>
<dbReference type="GO" id="GO:0005737">
    <property type="term" value="C:cytoplasm"/>
    <property type="evidence" value="ECO:0007669"/>
    <property type="project" value="UniProtKB-ARBA"/>
</dbReference>
<evidence type="ECO:0000313" key="9">
    <source>
        <dbReference type="EMBL" id="RVU33614.1"/>
    </source>
</evidence>
<dbReference type="FunFam" id="1.10.287.1480:FF:000001">
    <property type="entry name" value="30S ribosomal protein S14"/>
    <property type="match status" value="1"/>
</dbReference>
<dbReference type="PANTHER" id="PTHR19836:SF19">
    <property type="entry name" value="SMALL RIBOSOMAL SUBUNIT PROTEIN US14M"/>
    <property type="match status" value="1"/>
</dbReference>
<feature type="compositionally biased region" description="Basic and acidic residues" evidence="8">
    <location>
        <begin position="1"/>
        <end position="11"/>
    </location>
</feature>
<dbReference type="GO" id="GO:0019843">
    <property type="term" value="F:rRNA binding"/>
    <property type="evidence" value="ECO:0007669"/>
    <property type="project" value="UniProtKB-UniRule"/>
</dbReference>
<feature type="compositionally biased region" description="Basic residues" evidence="8">
    <location>
        <begin position="12"/>
        <end position="26"/>
    </location>
</feature>
<dbReference type="Pfam" id="PF00253">
    <property type="entry name" value="Ribosomal_S14"/>
    <property type="match status" value="1"/>
</dbReference>
<comment type="similarity">
    <text evidence="2 7">Belongs to the universal ribosomal protein uS14 family.</text>
</comment>
<evidence type="ECO:0000256" key="8">
    <source>
        <dbReference type="SAM" id="MobiDB-lite"/>
    </source>
</evidence>
<keyword evidence="10" id="KW-1185">Reference proteome</keyword>
<dbReference type="NCBIfam" id="NF006477">
    <property type="entry name" value="PRK08881.1"/>
    <property type="match status" value="1"/>
</dbReference>
<keyword evidence="4 7" id="KW-0687">Ribonucleoprotein</keyword>
<feature type="region of interest" description="Disordered" evidence="8">
    <location>
        <begin position="1"/>
        <end position="37"/>
    </location>
</feature>
<dbReference type="InterPro" id="IPR018271">
    <property type="entry name" value="Ribosomal_uS14_CS"/>
</dbReference>
<dbReference type="Gene3D" id="1.10.287.1480">
    <property type="match status" value="1"/>
</dbReference>
<reference evidence="10" key="1">
    <citation type="submission" date="2019-01" db="EMBL/GenBank/DDBJ databases">
        <title>Gri0909 isolated from a small marine red alga.</title>
        <authorList>
            <person name="Kim J."/>
            <person name="Jeong S.E."/>
            <person name="Jeon C.O."/>
        </authorList>
    </citation>
    <scope>NUCLEOTIDE SEQUENCE [LARGE SCALE GENOMIC DNA]</scope>
    <source>
        <strain evidence="10">Gri0909</strain>
    </source>
</reference>
<dbReference type="Proteomes" id="UP000287447">
    <property type="component" value="Unassembled WGS sequence"/>
</dbReference>
<dbReference type="GO" id="GO:0006412">
    <property type="term" value="P:translation"/>
    <property type="evidence" value="ECO:0007669"/>
    <property type="project" value="UniProtKB-UniRule"/>
</dbReference>
<dbReference type="PROSITE" id="PS00527">
    <property type="entry name" value="RIBOSOMAL_S14"/>
    <property type="match status" value="1"/>
</dbReference>
<dbReference type="RefSeq" id="WP_127767644.1">
    <property type="nucleotide sequence ID" value="NZ_SADE01000004.1"/>
</dbReference>
<evidence type="ECO:0000256" key="6">
    <source>
        <dbReference type="ARBA" id="ARBA00047110"/>
    </source>
</evidence>
<keyword evidence="3 7" id="KW-0689">Ribosomal protein</keyword>
<dbReference type="HAMAP" id="MF_00537">
    <property type="entry name" value="Ribosomal_uS14_1"/>
    <property type="match status" value="1"/>
</dbReference>
<evidence type="ECO:0000256" key="1">
    <source>
        <dbReference type="ARBA" id="ARBA00003686"/>
    </source>
</evidence>
<evidence type="ECO:0000313" key="10">
    <source>
        <dbReference type="Proteomes" id="UP000287447"/>
    </source>
</evidence>
<dbReference type="SUPFAM" id="SSF57716">
    <property type="entry name" value="Glucocorticoid receptor-like (DNA-binding domain)"/>
    <property type="match status" value="1"/>
</dbReference>
<dbReference type="GO" id="GO:0015935">
    <property type="term" value="C:small ribosomal subunit"/>
    <property type="evidence" value="ECO:0007669"/>
    <property type="project" value="TreeGrafter"/>
</dbReference>
<dbReference type="EMBL" id="SADE01000004">
    <property type="protein sequence ID" value="RVU33614.1"/>
    <property type="molecule type" value="Genomic_DNA"/>
</dbReference>
<evidence type="ECO:0000256" key="2">
    <source>
        <dbReference type="ARBA" id="ARBA00009083"/>
    </source>
</evidence>
<comment type="function">
    <text evidence="1 7">Binds 16S rRNA, required for the assembly of 30S particles and may also be responsible for determining the conformation of the 16S rRNA at the A site.</text>
</comment>
<name>A0A3S2VM05_9PROT</name>
<comment type="caution">
    <text evidence="9">The sequence shown here is derived from an EMBL/GenBank/DDBJ whole genome shotgun (WGS) entry which is preliminary data.</text>
</comment>
<keyword evidence="7" id="KW-0699">rRNA-binding</keyword>
<dbReference type="InterPro" id="IPR023036">
    <property type="entry name" value="Ribosomal_uS14_bac/plastid"/>
</dbReference>
<protein>
    <recommendedName>
        <fullName evidence="5 7">Small ribosomal subunit protein uS14</fullName>
    </recommendedName>
</protein>
<dbReference type="AlphaFoldDB" id="A0A3S2VM05"/>